<reference evidence="1" key="1">
    <citation type="submission" date="2020-09" db="EMBL/GenBank/DDBJ databases">
        <title>Genome-Enabled Discovery of Anthraquinone Biosynthesis in Senna tora.</title>
        <authorList>
            <person name="Kang S.-H."/>
            <person name="Pandey R.P."/>
            <person name="Lee C.-M."/>
            <person name="Sim J.-S."/>
            <person name="Jeong J.-T."/>
            <person name="Choi B.-S."/>
            <person name="Jung M."/>
            <person name="Ginzburg D."/>
            <person name="Zhao K."/>
            <person name="Won S.Y."/>
            <person name="Oh T.-J."/>
            <person name="Yu Y."/>
            <person name="Kim N.-H."/>
            <person name="Lee O.R."/>
            <person name="Lee T.-H."/>
            <person name="Bashyal P."/>
            <person name="Kim T.-S."/>
            <person name="Lee W.-H."/>
            <person name="Kawkins C."/>
            <person name="Kim C.-K."/>
            <person name="Kim J.S."/>
            <person name="Ahn B.O."/>
            <person name="Rhee S.Y."/>
            <person name="Sohng J.K."/>
        </authorList>
    </citation>
    <scope>NUCLEOTIDE SEQUENCE</scope>
    <source>
        <tissue evidence="1">Leaf</tissue>
    </source>
</reference>
<accession>A0A834SS45</accession>
<dbReference type="EMBL" id="JAAIUW010000011">
    <property type="protein sequence ID" value="KAF7808273.1"/>
    <property type="molecule type" value="Genomic_DNA"/>
</dbReference>
<protein>
    <submittedName>
        <fullName evidence="1">Uncharacterized protein</fullName>
    </submittedName>
</protein>
<keyword evidence="2" id="KW-1185">Reference proteome</keyword>
<evidence type="ECO:0000313" key="1">
    <source>
        <dbReference type="EMBL" id="KAF7808273.1"/>
    </source>
</evidence>
<dbReference type="Proteomes" id="UP000634136">
    <property type="component" value="Unassembled WGS sequence"/>
</dbReference>
<organism evidence="1 2">
    <name type="scientific">Senna tora</name>
    <dbReference type="NCBI Taxonomy" id="362788"/>
    <lineage>
        <taxon>Eukaryota</taxon>
        <taxon>Viridiplantae</taxon>
        <taxon>Streptophyta</taxon>
        <taxon>Embryophyta</taxon>
        <taxon>Tracheophyta</taxon>
        <taxon>Spermatophyta</taxon>
        <taxon>Magnoliopsida</taxon>
        <taxon>eudicotyledons</taxon>
        <taxon>Gunneridae</taxon>
        <taxon>Pentapetalae</taxon>
        <taxon>rosids</taxon>
        <taxon>fabids</taxon>
        <taxon>Fabales</taxon>
        <taxon>Fabaceae</taxon>
        <taxon>Caesalpinioideae</taxon>
        <taxon>Cassia clade</taxon>
        <taxon>Senna</taxon>
    </lineage>
</organism>
<gene>
    <name evidence="1" type="ORF">G2W53_035016</name>
</gene>
<dbReference type="AlphaFoldDB" id="A0A834SS45"/>
<sequence length="33" mass="3880">MLMCYWRRNKVLPSNLKMSPKIYAVVNLGARIL</sequence>
<name>A0A834SS45_9FABA</name>
<comment type="caution">
    <text evidence="1">The sequence shown here is derived from an EMBL/GenBank/DDBJ whole genome shotgun (WGS) entry which is preliminary data.</text>
</comment>
<proteinExistence type="predicted"/>
<evidence type="ECO:0000313" key="2">
    <source>
        <dbReference type="Proteomes" id="UP000634136"/>
    </source>
</evidence>